<dbReference type="SUPFAM" id="SSF75217">
    <property type="entry name" value="alpha/beta knot"/>
    <property type="match status" value="1"/>
</dbReference>
<dbReference type="FunFam" id="3.40.1280.10:FF:000001">
    <property type="entry name" value="tRNA (guanine-N(1)-)-methyltransferase"/>
    <property type="match status" value="1"/>
</dbReference>
<keyword evidence="11 15" id="KW-0819">tRNA processing</keyword>
<dbReference type="GO" id="GO:0002939">
    <property type="term" value="P:tRNA N1-guanine methylation"/>
    <property type="evidence" value="ECO:0007669"/>
    <property type="project" value="TreeGrafter"/>
</dbReference>
<comment type="subcellular location">
    <subcellularLocation>
        <location evidence="2 15 17">Cytoplasm</location>
    </subcellularLocation>
</comment>
<gene>
    <name evidence="15" type="primary">trmD</name>
    <name evidence="19" type="ORF">BBG48_002265</name>
</gene>
<evidence type="ECO:0000256" key="1">
    <source>
        <dbReference type="ARBA" id="ARBA00002634"/>
    </source>
</evidence>
<dbReference type="EC" id="2.1.1.228" evidence="5 15"/>
<dbReference type="HAMAP" id="MF_00605">
    <property type="entry name" value="TrmD"/>
    <property type="match status" value="1"/>
</dbReference>
<evidence type="ECO:0000256" key="15">
    <source>
        <dbReference type="HAMAP-Rule" id="MF_00605"/>
    </source>
</evidence>
<feature type="binding site" evidence="15 16">
    <location>
        <begin position="132"/>
        <end position="137"/>
    </location>
    <ligand>
        <name>S-adenosyl-L-methionine</name>
        <dbReference type="ChEBI" id="CHEBI:59789"/>
    </ligand>
</feature>
<evidence type="ECO:0000256" key="9">
    <source>
        <dbReference type="ARBA" id="ARBA00022679"/>
    </source>
</evidence>
<comment type="function">
    <text evidence="1 15 17">Specifically methylates guanosine-37 in various tRNAs.</text>
</comment>
<sequence length="224" mass="25653">MIFNVMTLFPEVIYSYVGSSIIFNAIKNGIIKVNVYNIRDYSKNKHKKVDDYPFGGGKGMLMTPQPIYDSYMDIKRKNPTTKLIYFSPKGKVLDNNMCIKYSKMDNITFLCGHYEGIDQRIIDLIVDYEVSIGDYVLTGGELPALVMLDSISRKVDGVLSSKESVETESFENNLLEYPQYTRPQEFNGVKVPDVLVGGNHQEIDKWRKQQSIILTKKLRPDIIK</sequence>
<comment type="similarity">
    <text evidence="3 15 17">Belongs to the RNA methyltransferase TrmD family.</text>
</comment>
<dbReference type="InterPro" id="IPR002649">
    <property type="entry name" value="tRNA_m1G_MeTrfase_TrmD"/>
</dbReference>
<dbReference type="InterPro" id="IPR029028">
    <property type="entry name" value="Alpha/beta_knot_MTases"/>
</dbReference>
<keyword evidence="8 15" id="KW-0489">Methyltransferase</keyword>
<dbReference type="NCBIfam" id="NF000648">
    <property type="entry name" value="PRK00026.1"/>
    <property type="match status" value="1"/>
</dbReference>
<evidence type="ECO:0000256" key="14">
    <source>
        <dbReference type="ARBA" id="ARBA00047783"/>
    </source>
</evidence>
<evidence type="ECO:0000256" key="3">
    <source>
        <dbReference type="ARBA" id="ARBA00007630"/>
    </source>
</evidence>
<comment type="catalytic activity">
    <reaction evidence="14 15 17">
        <text>guanosine(37) in tRNA + S-adenosyl-L-methionine = N(1)-methylguanosine(37) in tRNA + S-adenosyl-L-homocysteine + H(+)</text>
        <dbReference type="Rhea" id="RHEA:36899"/>
        <dbReference type="Rhea" id="RHEA-COMP:10145"/>
        <dbReference type="Rhea" id="RHEA-COMP:10147"/>
        <dbReference type="ChEBI" id="CHEBI:15378"/>
        <dbReference type="ChEBI" id="CHEBI:57856"/>
        <dbReference type="ChEBI" id="CHEBI:59789"/>
        <dbReference type="ChEBI" id="CHEBI:73542"/>
        <dbReference type="ChEBI" id="CHEBI:74269"/>
        <dbReference type="EC" id="2.1.1.228"/>
    </reaction>
</comment>
<evidence type="ECO:0000256" key="10">
    <source>
        <dbReference type="ARBA" id="ARBA00022691"/>
    </source>
</evidence>
<dbReference type="GO" id="GO:0005829">
    <property type="term" value="C:cytosol"/>
    <property type="evidence" value="ECO:0007669"/>
    <property type="project" value="TreeGrafter"/>
</dbReference>
<evidence type="ECO:0000256" key="4">
    <source>
        <dbReference type="ARBA" id="ARBA00011738"/>
    </source>
</evidence>
<evidence type="ECO:0000256" key="13">
    <source>
        <dbReference type="ARBA" id="ARBA00033392"/>
    </source>
</evidence>
<evidence type="ECO:0000256" key="12">
    <source>
        <dbReference type="ARBA" id="ARBA00029736"/>
    </source>
</evidence>
<dbReference type="PANTHER" id="PTHR46417:SF1">
    <property type="entry name" value="TRNA (GUANINE-N(1)-)-METHYLTRANSFERASE"/>
    <property type="match status" value="1"/>
</dbReference>
<dbReference type="Gene3D" id="3.40.1280.10">
    <property type="match status" value="1"/>
</dbReference>
<evidence type="ECO:0000256" key="6">
    <source>
        <dbReference type="ARBA" id="ARBA00014679"/>
    </source>
</evidence>
<dbReference type="Gene3D" id="1.10.1270.20">
    <property type="entry name" value="tRNA(m1g37)methyltransferase, domain 2"/>
    <property type="match status" value="1"/>
</dbReference>
<evidence type="ECO:0000256" key="11">
    <source>
        <dbReference type="ARBA" id="ARBA00022694"/>
    </source>
</evidence>
<keyword evidence="10 15" id="KW-0949">S-adenosyl-L-methionine</keyword>
<dbReference type="PANTHER" id="PTHR46417">
    <property type="entry name" value="TRNA (GUANINE-N(1)-)-METHYLTRANSFERASE"/>
    <property type="match status" value="1"/>
</dbReference>
<dbReference type="InterPro" id="IPR029026">
    <property type="entry name" value="tRNA_m1G_MTases_N"/>
</dbReference>
<dbReference type="NCBIfam" id="TIGR00088">
    <property type="entry name" value="trmD"/>
    <property type="match status" value="1"/>
</dbReference>
<dbReference type="InterPro" id="IPR016009">
    <property type="entry name" value="tRNA_MeTrfase_TRMD/TRM10"/>
</dbReference>
<evidence type="ECO:0000256" key="16">
    <source>
        <dbReference type="PIRSR" id="PIRSR000386-1"/>
    </source>
</evidence>
<feature type="domain" description="tRNA methyltransferase TRMD/TRM10-type" evidence="18">
    <location>
        <begin position="1"/>
        <end position="224"/>
    </location>
</feature>
<evidence type="ECO:0000256" key="5">
    <source>
        <dbReference type="ARBA" id="ARBA00012807"/>
    </source>
</evidence>
<comment type="subunit">
    <text evidence="4 15 17">Homodimer.</text>
</comment>
<comment type="caution">
    <text evidence="19">The sequence shown here is derived from an EMBL/GenBank/DDBJ whole genome shotgun (WGS) entry which is preliminary data.</text>
</comment>
<evidence type="ECO:0000313" key="20">
    <source>
        <dbReference type="Proteomes" id="UP000093352"/>
    </source>
</evidence>
<dbReference type="GO" id="GO:0052906">
    <property type="term" value="F:tRNA (guanine(37)-N1)-methyltransferase activity"/>
    <property type="evidence" value="ECO:0007669"/>
    <property type="project" value="UniProtKB-UniRule"/>
</dbReference>
<feature type="binding site" evidence="15 16">
    <location>
        <position position="112"/>
    </location>
    <ligand>
        <name>S-adenosyl-L-methionine</name>
        <dbReference type="ChEBI" id="CHEBI:59789"/>
    </ligand>
</feature>
<keyword evidence="7 15" id="KW-0963">Cytoplasm</keyword>
<proteinExistence type="inferred from homology"/>
<organism evidence="19 20">
    <name type="scientific">Criibacterium bergeronii</name>
    <dbReference type="NCBI Taxonomy" id="1871336"/>
    <lineage>
        <taxon>Bacteria</taxon>
        <taxon>Bacillati</taxon>
        <taxon>Bacillota</taxon>
        <taxon>Clostridia</taxon>
        <taxon>Peptostreptococcales</taxon>
        <taxon>Filifactoraceae</taxon>
        <taxon>Criibacterium</taxon>
    </lineage>
</organism>
<evidence type="ECO:0000256" key="2">
    <source>
        <dbReference type="ARBA" id="ARBA00004496"/>
    </source>
</evidence>
<evidence type="ECO:0000256" key="17">
    <source>
        <dbReference type="RuleBase" id="RU003464"/>
    </source>
</evidence>
<evidence type="ECO:0000313" key="19">
    <source>
        <dbReference type="EMBL" id="RDY21917.1"/>
    </source>
</evidence>
<dbReference type="PIRSF" id="PIRSF000386">
    <property type="entry name" value="tRNA_mtase"/>
    <property type="match status" value="1"/>
</dbReference>
<dbReference type="RefSeq" id="WP_068914182.1">
    <property type="nucleotide sequence ID" value="NZ_MBEW02000003.1"/>
</dbReference>
<dbReference type="Pfam" id="PF01746">
    <property type="entry name" value="tRNA_m1G_MT"/>
    <property type="match status" value="1"/>
</dbReference>
<evidence type="ECO:0000256" key="7">
    <source>
        <dbReference type="ARBA" id="ARBA00022490"/>
    </source>
</evidence>
<dbReference type="AlphaFoldDB" id="A0A371IN63"/>
<reference evidence="19 20" key="1">
    <citation type="journal article" date="2016" name="Genome Announc.">
        <title>Draft Genome Sequence of Criibacterium bergeronii gen. nov., sp. nov., Strain CCRI-22567T, Isolated from a Vaginal Sample from a Woman with Bacterial Vaginosis.</title>
        <authorList>
            <person name="Maheux A.F."/>
            <person name="Berube E."/>
            <person name="Boudreau D.K."/>
            <person name="Raymond F."/>
            <person name="Corbeil J."/>
            <person name="Roy P.H."/>
            <person name="Boissinot M."/>
            <person name="Omar R.F."/>
        </authorList>
    </citation>
    <scope>NUCLEOTIDE SEQUENCE [LARGE SCALE GENOMIC DNA]</scope>
    <source>
        <strain evidence="19 20">CCRI-22567</strain>
    </source>
</reference>
<dbReference type="STRING" id="1871336.BBG48_07160"/>
<dbReference type="Proteomes" id="UP000093352">
    <property type="component" value="Unassembled WGS sequence"/>
</dbReference>
<dbReference type="InterPro" id="IPR023148">
    <property type="entry name" value="tRNA_m1G_MeTrfase_C_sf"/>
</dbReference>
<keyword evidence="20" id="KW-1185">Reference proteome</keyword>
<evidence type="ECO:0000259" key="18">
    <source>
        <dbReference type="Pfam" id="PF01746"/>
    </source>
</evidence>
<protein>
    <recommendedName>
        <fullName evidence="6 15">tRNA (guanine-N(1)-)-methyltransferase</fullName>
        <ecNumber evidence="5 15">2.1.1.228</ecNumber>
    </recommendedName>
    <alternativeName>
        <fullName evidence="12 15">M1G-methyltransferase</fullName>
    </alternativeName>
    <alternativeName>
        <fullName evidence="13 15">tRNA [GM37] methyltransferase</fullName>
    </alternativeName>
</protein>
<name>A0A371IN63_9FIRM</name>
<dbReference type="EMBL" id="MBEW02000003">
    <property type="protein sequence ID" value="RDY21917.1"/>
    <property type="molecule type" value="Genomic_DNA"/>
</dbReference>
<keyword evidence="9 15" id="KW-0808">Transferase</keyword>
<dbReference type="CDD" id="cd18080">
    <property type="entry name" value="TrmD-like"/>
    <property type="match status" value="1"/>
</dbReference>
<accession>A0A371IN63</accession>
<evidence type="ECO:0000256" key="8">
    <source>
        <dbReference type="ARBA" id="ARBA00022603"/>
    </source>
</evidence>